<gene>
    <name evidence="2" type="ORF">Q2T52_22130</name>
</gene>
<protein>
    <recommendedName>
        <fullName evidence="4">Protein ImuA</fullName>
    </recommendedName>
</protein>
<reference evidence="2" key="2">
    <citation type="submission" date="2023-07" db="EMBL/GenBank/DDBJ databases">
        <authorList>
            <person name="Sun H."/>
        </authorList>
    </citation>
    <scope>NUCLEOTIDE SEQUENCE</scope>
    <source>
        <strain evidence="2">05753</strain>
    </source>
</reference>
<reference evidence="2" key="1">
    <citation type="journal article" date="2015" name="Int. J. Syst. Evol. Microbiol.">
        <title>Rhizobium oryzicola sp. nov., potential plant-growth-promoting endophytic bacteria isolated from rice roots.</title>
        <authorList>
            <person name="Zhang X.X."/>
            <person name="Gao J.S."/>
            <person name="Cao Y.H."/>
            <person name="Sheirdil R.A."/>
            <person name="Wang X.C."/>
            <person name="Zhang L."/>
        </authorList>
    </citation>
    <scope>NUCLEOTIDE SEQUENCE</scope>
    <source>
        <strain evidence="2">05753</strain>
    </source>
</reference>
<evidence type="ECO:0000313" key="2">
    <source>
        <dbReference type="EMBL" id="MDO1584794.1"/>
    </source>
</evidence>
<evidence type="ECO:0000313" key="3">
    <source>
        <dbReference type="Proteomes" id="UP001169006"/>
    </source>
</evidence>
<organism evidence="2 3">
    <name type="scientific">Rhizobium oryzicola</name>
    <dbReference type="NCBI Taxonomy" id="1232668"/>
    <lineage>
        <taxon>Bacteria</taxon>
        <taxon>Pseudomonadati</taxon>
        <taxon>Pseudomonadota</taxon>
        <taxon>Alphaproteobacteria</taxon>
        <taxon>Hyphomicrobiales</taxon>
        <taxon>Rhizobiaceae</taxon>
        <taxon>Rhizobium/Agrobacterium group</taxon>
        <taxon>Rhizobium</taxon>
    </lineage>
</organism>
<feature type="region of interest" description="Disordered" evidence="1">
    <location>
        <begin position="266"/>
        <end position="287"/>
    </location>
</feature>
<dbReference type="EMBL" id="JAUKWQ010000010">
    <property type="protein sequence ID" value="MDO1584794.1"/>
    <property type="molecule type" value="Genomic_DNA"/>
</dbReference>
<evidence type="ECO:0000256" key="1">
    <source>
        <dbReference type="SAM" id="MobiDB-lite"/>
    </source>
</evidence>
<keyword evidence="3" id="KW-1185">Reference proteome</keyword>
<accession>A0ABT8T313</accession>
<proteinExistence type="predicted"/>
<dbReference type="Gene3D" id="3.40.50.300">
    <property type="entry name" value="P-loop containing nucleotide triphosphate hydrolases"/>
    <property type="match status" value="1"/>
</dbReference>
<comment type="caution">
    <text evidence="2">The sequence shown here is derived from an EMBL/GenBank/DDBJ whole genome shotgun (WGS) entry which is preliminary data.</text>
</comment>
<dbReference type="RefSeq" id="WP_302079056.1">
    <property type="nucleotide sequence ID" value="NZ_JAUKWQ010000010.1"/>
</dbReference>
<dbReference type="Proteomes" id="UP001169006">
    <property type="component" value="Unassembled WGS sequence"/>
</dbReference>
<name>A0ABT8T313_9HYPH</name>
<evidence type="ECO:0008006" key="4">
    <source>
        <dbReference type="Google" id="ProtNLM"/>
    </source>
</evidence>
<dbReference type="InterPro" id="IPR017026">
    <property type="entry name" value="ImuA"/>
</dbReference>
<dbReference type="InterPro" id="IPR027417">
    <property type="entry name" value="P-loop_NTPase"/>
</dbReference>
<dbReference type="SUPFAM" id="SSF52540">
    <property type="entry name" value="P-loop containing nucleoside triphosphate hydrolases"/>
    <property type="match status" value="1"/>
</dbReference>
<sequence>MARAVLAQETVFALRETIAKLEGKAVPSMAAARQDAYPAEERAHRLSLGVEALDEALEGGLPLEGITEIRSQGFRDAGASSGFALALSGLMQERGATGPAPFLWIADRMSAMEAGSPYPLGLRQFGLDIARFLVARPDRLEDALWLAEAALASGIFGTTILEIRGNPKAFGLTESRRLHLRAKAAGRPLLLLRHAGEEEASSALFRFLLEPFPARARLLPDGSMLGGSIGHSVFRLTLEKSRNPAPLSFLLEWNPHDRQFRDLSSAEQPLLREDRPAHSGRSLSKAGDRQDIAPLLGAVLAFDRAS</sequence>
<dbReference type="PIRSF" id="PIRSF034285">
    <property type="entry name" value="UCP034285"/>
    <property type="match status" value="1"/>
</dbReference>